<dbReference type="Proteomes" id="UP001629953">
    <property type="component" value="Unassembled WGS sequence"/>
</dbReference>
<keyword evidence="2" id="KW-1185">Reference proteome</keyword>
<reference evidence="1 2" key="1">
    <citation type="journal article" date="2013" name="Int. J. Syst. Evol. Microbiol.">
        <title>Celerinatantimonas yamalensis sp. nov., a cold-adapted diazotrophic bacterium from a cold permafrost brine.</title>
        <authorList>
            <person name="Shcherbakova V."/>
            <person name="Chuvilskaya N."/>
            <person name="Rivkina E."/>
            <person name="Demidov N."/>
            <person name="Uchaeva V."/>
            <person name="Suetin S."/>
            <person name="Suzina N."/>
            <person name="Gilichinsky D."/>
        </authorList>
    </citation>
    <scope>NUCLEOTIDE SEQUENCE [LARGE SCALE GENOMIC DNA]</scope>
    <source>
        <strain evidence="1 2">C7</strain>
    </source>
</reference>
<gene>
    <name evidence="1" type="ORF">ABUE30_11440</name>
</gene>
<accession>A0ABW9G8T0</accession>
<evidence type="ECO:0000313" key="1">
    <source>
        <dbReference type="EMBL" id="MFM2485663.1"/>
    </source>
</evidence>
<organism evidence="1 2">
    <name type="scientific">Celerinatantimonas yamalensis</name>
    <dbReference type="NCBI Taxonomy" id="559956"/>
    <lineage>
        <taxon>Bacteria</taxon>
        <taxon>Pseudomonadati</taxon>
        <taxon>Pseudomonadota</taxon>
        <taxon>Gammaproteobacteria</taxon>
        <taxon>Celerinatantimonadaceae</taxon>
        <taxon>Celerinatantimonas</taxon>
    </lineage>
</organism>
<comment type="caution">
    <text evidence="1">The sequence shown here is derived from an EMBL/GenBank/DDBJ whole genome shotgun (WGS) entry which is preliminary data.</text>
</comment>
<sequence length="65" mass="6980">MSLVQTENAQCSPVAAQRMPGDGGRLPAMAQVLSGFYRLVSPDFTCVTFGGHRALFKPKTPNVAR</sequence>
<proteinExistence type="predicted"/>
<protein>
    <submittedName>
        <fullName evidence="1">Uncharacterized protein</fullName>
    </submittedName>
</protein>
<evidence type="ECO:0000313" key="2">
    <source>
        <dbReference type="Proteomes" id="UP001629953"/>
    </source>
</evidence>
<name>A0ABW9G8T0_9GAMM</name>
<dbReference type="RefSeq" id="WP_408623910.1">
    <property type="nucleotide sequence ID" value="NZ_JBEQCT010000005.1"/>
</dbReference>
<dbReference type="EMBL" id="JBEQCT010000005">
    <property type="protein sequence ID" value="MFM2485663.1"/>
    <property type="molecule type" value="Genomic_DNA"/>
</dbReference>